<keyword evidence="4" id="KW-0443">Lipid metabolism</keyword>
<keyword evidence="2 4" id="KW-0596">Phosphopantetheine</keyword>
<keyword evidence="5" id="KW-0732">Signal</keyword>
<dbReference type="GO" id="GO:0016020">
    <property type="term" value="C:membrane"/>
    <property type="evidence" value="ECO:0007669"/>
    <property type="project" value="GOC"/>
</dbReference>
<dbReference type="Gene3D" id="1.10.1200.10">
    <property type="entry name" value="ACP-like"/>
    <property type="match status" value="1"/>
</dbReference>
<dbReference type="PROSITE" id="PS50075">
    <property type="entry name" value="CARRIER"/>
    <property type="match status" value="1"/>
</dbReference>
<dbReference type="EMBL" id="WTPW01000675">
    <property type="protein sequence ID" value="KAF0489042.1"/>
    <property type="molecule type" value="Genomic_DNA"/>
</dbReference>
<dbReference type="PANTHER" id="PTHR20863:SF76">
    <property type="entry name" value="CARRIER DOMAIN-CONTAINING PROTEIN"/>
    <property type="match status" value="1"/>
</dbReference>
<reference evidence="7 8" key="1">
    <citation type="journal article" date="2019" name="Environ. Microbiol.">
        <title>At the nexus of three kingdoms: the genome of the mycorrhizal fungus Gigaspora margarita provides insights into plant, endobacterial and fungal interactions.</title>
        <authorList>
            <person name="Venice F."/>
            <person name="Ghignone S."/>
            <person name="Salvioli di Fossalunga A."/>
            <person name="Amselem J."/>
            <person name="Novero M."/>
            <person name="Xianan X."/>
            <person name="Sedzielewska Toro K."/>
            <person name="Morin E."/>
            <person name="Lipzen A."/>
            <person name="Grigoriev I.V."/>
            <person name="Henrissat B."/>
            <person name="Martin F.M."/>
            <person name="Bonfante P."/>
        </authorList>
    </citation>
    <scope>NUCLEOTIDE SEQUENCE [LARGE SCALE GENOMIC DNA]</scope>
    <source>
        <strain evidence="7 8">BEG34</strain>
    </source>
</reference>
<keyword evidence="4" id="KW-0275">Fatty acid biosynthesis</keyword>
<dbReference type="GO" id="GO:0005829">
    <property type="term" value="C:cytosol"/>
    <property type="evidence" value="ECO:0007669"/>
    <property type="project" value="TreeGrafter"/>
</dbReference>
<evidence type="ECO:0000313" key="8">
    <source>
        <dbReference type="Proteomes" id="UP000439903"/>
    </source>
</evidence>
<dbReference type="AlphaFoldDB" id="A0A8H4AFL0"/>
<dbReference type="GO" id="GO:0009245">
    <property type="term" value="P:lipid A biosynthetic process"/>
    <property type="evidence" value="ECO:0007669"/>
    <property type="project" value="TreeGrafter"/>
</dbReference>
<evidence type="ECO:0000256" key="2">
    <source>
        <dbReference type="ARBA" id="ARBA00022450"/>
    </source>
</evidence>
<feature type="signal peptide" evidence="5">
    <location>
        <begin position="1"/>
        <end position="21"/>
    </location>
</feature>
<comment type="caution">
    <text evidence="7">The sequence shown here is derived from an EMBL/GenBank/DDBJ whole genome shotgun (WGS) entry which is preliminary data.</text>
</comment>
<evidence type="ECO:0000313" key="7">
    <source>
        <dbReference type="EMBL" id="KAF0489042.1"/>
    </source>
</evidence>
<gene>
    <name evidence="7" type="ORF">F8M41_022138</name>
</gene>
<dbReference type="InterPro" id="IPR003231">
    <property type="entry name" value="ACP"/>
</dbReference>
<evidence type="ECO:0000256" key="4">
    <source>
        <dbReference type="RuleBase" id="RU000722"/>
    </source>
</evidence>
<proteinExistence type="inferred from homology"/>
<dbReference type="SUPFAM" id="SSF47336">
    <property type="entry name" value="ACP-like"/>
    <property type="match status" value="1"/>
</dbReference>
<dbReference type="Pfam" id="PF00550">
    <property type="entry name" value="PP-binding"/>
    <property type="match status" value="1"/>
</dbReference>
<dbReference type="InterPro" id="IPR009081">
    <property type="entry name" value="PP-bd_ACP"/>
</dbReference>
<dbReference type="Proteomes" id="UP000439903">
    <property type="component" value="Unassembled WGS sequence"/>
</dbReference>
<keyword evidence="8" id="KW-1185">Reference proteome</keyword>
<evidence type="ECO:0000256" key="3">
    <source>
        <dbReference type="ARBA" id="ARBA00022553"/>
    </source>
</evidence>
<dbReference type="OrthoDB" id="448946at2759"/>
<feature type="domain" description="Carrier" evidence="6">
    <location>
        <begin position="54"/>
        <end position="129"/>
    </location>
</feature>
<evidence type="ECO:0000256" key="5">
    <source>
        <dbReference type="SAM" id="SignalP"/>
    </source>
</evidence>
<dbReference type="GO" id="GO:0000035">
    <property type="term" value="F:acyl binding"/>
    <property type="evidence" value="ECO:0007669"/>
    <property type="project" value="TreeGrafter"/>
</dbReference>
<comment type="function">
    <text evidence="4">Carrier of the growing fatty acid chain in fatty acid biosynthesis.</text>
</comment>
<keyword evidence="4" id="KW-0444">Lipid biosynthesis</keyword>
<sequence length="132" mass="14937">MKTTIFGFLIAFVAIVAVASGYERRDVYYSKRVAEPERGAYSKRVAEERGQCNSDTKNRVIDNIAEFFGVNKEQITPETTFLDDLGADEFDMSEFGVGLDEEFDITIPEDDLENFVSVKDVIDYICAHVKND</sequence>
<comment type="similarity">
    <text evidence="1">Belongs to the acyl carrier protein (ACP) family.</text>
</comment>
<organism evidence="7 8">
    <name type="scientific">Gigaspora margarita</name>
    <dbReference type="NCBI Taxonomy" id="4874"/>
    <lineage>
        <taxon>Eukaryota</taxon>
        <taxon>Fungi</taxon>
        <taxon>Fungi incertae sedis</taxon>
        <taxon>Mucoromycota</taxon>
        <taxon>Glomeromycotina</taxon>
        <taxon>Glomeromycetes</taxon>
        <taxon>Diversisporales</taxon>
        <taxon>Gigasporaceae</taxon>
        <taxon>Gigaspora</taxon>
    </lineage>
</organism>
<accession>A0A8H4AFL0</accession>
<feature type="chain" id="PRO_5034126034" description="Acyl carrier protein" evidence="5">
    <location>
        <begin position="22"/>
        <end position="132"/>
    </location>
</feature>
<dbReference type="PANTHER" id="PTHR20863">
    <property type="entry name" value="ACYL CARRIER PROTEIN"/>
    <property type="match status" value="1"/>
</dbReference>
<evidence type="ECO:0000259" key="6">
    <source>
        <dbReference type="PROSITE" id="PS50075"/>
    </source>
</evidence>
<dbReference type="GO" id="GO:0000036">
    <property type="term" value="F:acyl carrier activity"/>
    <property type="evidence" value="ECO:0007669"/>
    <property type="project" value="TreeGrafter"/>
</dbReference>
<dbReference type="InterPro" id="IPR036736">
    <property type="entry name" value="ACP-like_sf"/>
</dbReference>
<evidence type="ECO:0000256" key="1">
    <source>
        <dbReference type="ARBA" id="ARBA00010930"/>
    </source>
</evidence>
<protein>
    <recommendedName>
        <fullName evidence="4">Acyl carrier protein</fullName>
    </recommendedName>
</protein>
<dbReference type="HAMAP" id="MF_01217">
    <property type="entry name" value="Acyl_carrier"/>
    <property type="match status" value="1"/>
</dbReference>
<keyword evidence="4" id="KW-0276">Fatty acid metabolism</keyword>
<name>A0A8H4AFL0_GIGMA</name>
<keyword evidence="3" id="KW-0597">Phosphoprotein</keyword>